<keyword evidence="2" id="KW-1185">Reference proteome</keyword>
<protein>
    <recommendedName>
        <fullName evidence="3">F-box domain-containing protein</fullName>
    </recommendedName>
</protein>
<dbReference type="Proteomes" id="UP000807342">
    <property type="component" value="Unassembled WGS sequence"/>
</dbReference>
<comment type="caution">
    <text evidence="1">The sequence shown here is derived from an EMBL/GenBank/DDBJ whole genome shotgun (WGS) entry which is preliminary data.</text>
</comment>
<accession>A0A9P6C1Y7</accession>
<name>A0A9P6C1Y7_9AGAR</name>
<dbReference type="EMBL" id="MU151279">
    <property type="protein sequence ID" value="KAF9445823.1"/>
    <property type="molecule type" value="Genomic_DNA"/>
</dbReference>
<reference evidence="1" key="1">
    <citation type="submission" date="2020-11" db="EMBL/GenBank/DDBJ databases">
        <authorList>
            <consortium name="DOE Joint Genome Institute"/>
            <person name="Ahrendt S."/>
            <person name="Riley R."/>
            <person name="Andreopoulos W."/>
            <person name="Labutti K."/>
            <person name="Pangilinan J."/>
            <person name="Ruiz-Duenas F.J."/>
            <person name="Barrasa J.M."/>
            <person name="Sanchez-Garcia M."/>
            <person name="Camarero S."/>
            <person name="Miyauchi S."/>
            <person name="Serrano A."/>
            <person name="Linde D."/>
            <person name="Babiker R."/>
            <person name="Drula E."/>
            <person name="Ayuso-Fernandez I."/>
            <person name="Pacheco R."/>
            <person name="Padilla G."/>
            <person name="Ferreira P."/>
            <person name="Barriuso J."/>
            <person name="Kellner H."/>
            <person name="Castanera R."/>
            <person name="Alfaro M."/>
            <person name="Ramirez L."/>
            <person name="Pisabarro A.G."/>
            <person name="Kuo A."/>
            <person name="Tritt A."/>
            <person name="Lipzen A."/>
            <person name="He G."/>
            <person name="Yan M."/>
            <person name="Ng V."/>
            <person name="Cullen D."/>
            <person name="Martin F."/>
            <person name="Rosso M.-N."/>
            <person name="Henrissat B."/>
            <person name="Hibbett D."/>
            <person name="Martinez A.T."/>
            <person name="Grigoriev I.V."/>
        </authorList>
    </citation>
    <scope>NUCLEOTIDE SEQUENCE</scope>
    <source>
        <strain evidence="1">MF-IS2</strain>
    </source>
</reference>
<evidence type="ECO:0000313" key="2">
    <source>
        <dbReference type="Proteomes" id="UP000807342"/>
    </source>
</evidence>
<evidence type="ECO:0000313" key="1">
    <source>
        <dbReference type="EMBL" id="KAF9445823.1"/>
    </source>
</evidence>
<sequence length="475" mass="54381">MPLPLHTYADILDINTPPPPLVLPRSHVAVQQAKFMKGHRNKAVNRLPFEVLHQIFSLYFSSSPVVYHGGGLRPGIYNNVSQQISPFTLAHVCAHWRAVISSIPSFWSTICIIGPVYNQVDAIRSWMGYTKNVGASIEFIQLNDRCAPHELEEATGQVLSALIEYSHCWKSLHLEFQCTEYQPALSNIDARRLQKLEGAHIEFLPWTARRPELDWFWLQLLRAPRLQAISWNTVDLPPPVNIPEWGKLTTIDCGGRITQFDLWSILRSAYQLLDLRAKGIFIKDIYQPPMLLPTTHRTLESLDLEFKSSPVTFYHGLKLPHLTSLRIVQNPLGPHESDPQAIAGALSMFLRSLSDHQALQEFTILDATMPEPLLIKILQLRALRSLTYLGVHAASEHLIRGIKLQPPPNPPVLPRLEELEIFKKYEGLEGYDMVDQQRYVDSDFRKLFKSRSPTLTVHLHPYKRILTKETYFDVY</sequence>
<proteinExistence type="predicted"/>
<dbReference type="AlphaFoldDB" id="A0A9P6C1Y7"/>
<dbReference type="OrthoDB" id="3217549at2759"/>
<organism evidence="1 2">
    <name type="scientific">Macrolepiota fuliginosa MF-IS2</name>
    <dbReference type="NCBI Taxonomy" id="1400762"/>
    <lineage>
        <taxon>Eukaryota</taxon>
        <taxon>Fungi</taxon>
        <taxon>Dikarya</taxon>
        <taxon>Basidiomycota</taxon>
        <taxon>Agaricomycotina</taxon>
        <taxon>Agaricomycetes</taxon>
        <taxon>Agaricomycetidae</taxon>
        <taxon>Agaricales</taxon>
        <taxon>Agaricineae</taxon>
        <taxon>Agaricaceae</taxon>
        <taxon>Macrolepiota</taxon>
    </lineage>
</organism>
<gene>
    <name evidence="1" type="ORF">P691DRAFT_777303</name>
</gene>
<evidence type="ECO:0008006" key="3">
    <source>
        <dbReference type="Google" id="ProtNLM"/>
    </source>
</evidence>
<dbReference type="Gene3D" id="1.20.1280.50">
    <property type="match status" value="1"/>
</dbReference>